<feature type="domain" description="RNA polymerase sigma-70 region 2" evidence="5">
    <location>
        <begin position="23"/>
        <end position="88"/>
    </location>
</feature>
<reference evidence="8" key="1">
    <citation type="journal article" date="2019" name="Int. J. Syst. Evol. Microbiol.">
        <title>The Global Catalogue of Microorganisms (GCM) 10K type strain sequencing project: providing services to taxonomists for standard genome sequencing and annotation.</title>
        <authorList>
            <consortium name="The Broad Institute Genomics Platform"/>
            <consortium name="The Broad Institute Genome Sequencing Center for Infectious Disease"/>
            <person name="Wu L."/>
            <person name="Ma J."/>
        </authorList>
    </citation>
    <scope>NUCLEOTIDE SEQUENCE [LARGE SCALE GENOMIC DNA]</scope>
    <source>
        <strain evidence="8">CGMCC 1.15407</strain>
    </source>
</reference>
<dbReference type="SUPFAM" id="SSF88946">
    <property type="entry name" value="Sigma2 domain of RNA polymerase sigma factors"/>
    <property type="match status" value="1"/>
</dbReference>
<keyword evidence="4" id="KW-0804">Transcription</keyword>
<feature type="domain" description="RNA polymerase sigma factor 70 region 4 type 2" evidence="6">
    <location>
        <begin position="121"/>
        <end position="169"/>
    </location>
</feature>
<dbReference type="Pfam" id="PF04542">
    <property type="entry name" value="Sigma70_r2"/>
    <property type="match status" value="1"/>
</dbReference>
<gene>
    <name evidence="7" type="ORF">GCM10011339_31900</name>
</gene>
<evidence type="ECO:0000256" key="2">
    <source>
        <dbReference type="ARBA" id="ARBA00023015"/>
    </source>
</evidence>
<organism evidence="7 8">
    <name type="scientific">Echinicola rosea</name>
    <dbReference type="NCBI Taxonomy" id="1807691"/>
    <lineage>
        <taxon>Bacteria</taxon>
        <taxon>Pseudomonadati</taxon>
        <taxon>Bacteroidota</taxon>
        <taxon>Cytophagia</taxon>
        <taxon>Cytophagales</taxon>
        <taxon>Cyclobacteriaceae</taxon>
        <taxon>Echinicola</taxon>
    </lineage>
</organism>
<dbReference type="Proteomes" id="UP000647339">
    <property type="component" value="Unassembled WGS sequence"/>
</dbReference>
<dbReference type="NCBIfam" id="TIGR02937">
    <property type="entry name" value="sigma70-ECF"/>
    <property type="match status" value="1"/>
</dbReference>
<dbReference type="RefSeq" id="WP_137404157.1">
    <property type="nucleotide sequence ID" value="NZ_BMIU01000017.1"/>
</dbReference>
<keyword evidence="8" id="KW-1185">Reference proteome</keyword>
<comment type="caution">
    <text evidence="7">The sequence shown here is derived from an EMBL/GenBank/DDBJ whole genome shotgun (WGS) entry which is preliminary data.</text>
</comment>
<dbReference type="NCBIfam" id="TIGR02985">
    <property type="entry name" value="Sig70_bacteroi1"/>
    <property type="match status" value="1"/>
</dbReference>
<dbReference type="SUPFAM" id="SSF88659">
    <property type="entry name" value="Sigma3 and sigma4 domains of RNA polymerase sigma factors"/>
    <property type="match status" value="1"/>
</dbReference>
<protein>
    <submittedName>
        <fullName evidence="7">DNA-directed RNA polymerase sigma-70 factor</fullName>
    </submittedName>
</protein>
<evidence type="ECO:0000313" key="8">
    <source>
        <dbReference type="Proteomes" id="UP000647339"/>
    </source>
</evidence>
<dbReference type="Gene3D" id="1.10.10.10">
    <property type="entry name" value="Winged helix-like DNA-binding domain superfamily/Winged helix DNA-binding domain"/>
    <property type="match status" value="1"/>
</dbReference>
<sequence length="193" mass="22760">MNTLTDDIAFKIKNNDKNAFYELYQLFHERIYLFCVHYGLKTVDAEEITQDVFVKLWTARQKIDPSKCLKAYLFTIAKNTMLDMFKKQIRQKATKTYQMQLILPVNNTQNTVEYNELMGLVEKTLTRLPERRRMVFEMSRLQGLSHKEIAAQLDISTKTVENHLTLALQNFREVFQDAQILSLALLALYFSYQ</sequence>
<dbReference type="InterPro" id="IPR014327">
    <property type="entry name" value="RNA_pol_sigma70_bacteroid"/>
</dbReference>
<dbReference type="InterPro" id="IPR014284">
    <property type="entry name" value="RNA_pol_sigma-70_dom"/>
</dbReference>
<keyword evidence="3" id="KW-0731">Sigma factor</keyword>
<dbReference type="InterPro" id="IPR013324">
    <property type="entry name" value="RNA_pol_sigma_r3/r4-like"/>
</dbReference>
<dbReference type="PANTHER" id="PTHR43133">
    <property type="entry name" value="RNA POLYMERASE ECF-TYPE SIGMA FACTO"/>
    <property type="match status" value="1"/>
</dbReference>
<dbReference type="GO" id="GO:0000428">
    <property type="term" value="C:DNA-directed RNA polymerase complex"/>
    <property type="evidence" value="ECO:0007669"/>
    <property type="project" value="UniProtKB-KW"/>
</dbReference>
<dbReference type="InterPro" id="IPR036388">
    <property type="entry name" value="WH-like_DNA-bd_sf"/>
</dbReference>
<dbReference type="EMBL" id="BMIU01000017">
    <property type="protein sequence ID" value="GGF40997.1"/>
    <property type="molecule type" value="Genomic_DNA"/>
</dbReference>
<comment type="similarity">
    <text evidence="1">Belongs to the sigma-70 factor family. ECF subfamily.</text>
</comment>
<evidence type="ECO:0000259" key="6">
    <source>
        <dbReference type="Pfam" id="PF08281"/>
    </source>
</evidence>
<dbReference type="InterPro" id="IPR007627">
    <property type="entry name" value="RNA_pol_sigma70_r2"/>
</dbReference>
<keyword evidence="2" id="KW-0805">Transcription regulation</keyword>
<dbReference type="Pfam" id="PF08281">
    <property type="entry name" value="Sigma70_r4_2"/>
    <property type="match status" value="1"/>
</dbReference>
<evidence type="ECO:0000259" key="5">
    <source>
        <dbReference type="Pfam" id="PF04542"/>
    </source>
</evidence>
<evidence type="ECO:0000313" key="7">
    <source>
        <dbReference type="EMBL" id="GGF40997.1"/>
    </source>
</evidence>
<dbReference type="PANTHER" id="PTHR43133:SF46">
    <property type="entry name" value="RNA POLYMERASE SIGMA-70 FACTOR ECF SUBFAMILY"/>
    <property type="match status" value="1"/>
</dbReference>
<evidence type="ECO:0000256" key="1">
    <source>
        <dbReference type="ARBA" id="ARBA00010641"/>
    </source>
</evidence>
<dbReference type="InterPro" id="IPR013325">
    <property type="entry name" value="RNA_pol_sigma_r2"/>
</dbReference>
<dbReference type="InterPro" id="IPR039425">
    <property type="entry name" value="RNA_pol_sigma-70-like"/>
</dbReference>
<evidence type="ECO:0000256" key="3">
    <source>
        <dbReference type="ARBA" id="ARBA00023082"/>
    </source>
</evidence>
<proteinExistence type="inferred from homology"/>
<dbReference type="InterPro" id="IPR013249">
    <property type="entry name" value="RNA_pol_sigma70_r4_t2"/>
</dbReference>
<evidence type="ECO:0000256" key="4">
    <source>
        <dbReference type="ARBA" id="ARBA00023163"/>
    </source>
</evidence>
<dbReference type="CDD" id="cd06171">
    <property type="entry name" value="Sigma70_r4"/>
    <property type="match status" value="1"/>
</dbReference>
<keyword evidence="7" id="KW-0240">DNA-directed RNA polymerase</keyword>
<accession>A0ABQ1V6E1</accession>
<name>A0ABQ1V6E1_9BACT</name>
<dbReference type="Gene3D" id="1.10.1740.10">
    <property type="match status" value="1"/>
</dbReference>